<organism evidence="2 3">
    <name type="scientific">Pedobacter lusitanus</name>
    <dbReference type="NCBI Taxonomy" id="1503925"/>
    <lineage>
        <taxon>Bacteria</taxon>
        <taxon>Pseudomonadati</taxon>
        <taxon>Bacteroidota</taxon>
        <taxon>Sphingobacteriia</taxon>
        <taxon>Sphingobacteriales</taxon>
        <taxon>Sphingobacteriaceae</taxon>
        <taxon>Pedobacter</taxon>
    </lineage>
</organism>
<dbReference type="EMBL" id="JXRA01000099">
    <property type="protein sequence ID" value="KIO75464.1"/>
    <property type="molecule type" value="Genomic_DNA"/>
</dbReference>
<dbReference type="STRING" id="1503925.TH53_20535"/>
<proteinExistence type="predicted"/>
<evidence type="ECO:0000313" key="2">
    <source>
        <dbReference type="EMBL" id="KIO75464.1"/>
    </source>
</evidence>
<feature type="signal peptide" evidence="1">
    <location>
        <begin position="1"/>
        <end position="26"/>
    </location>
</feature>
<accession>A0A0D0FSR0</accession>
<evidence type="ECO:0000256" key="1">
    <source>
        <dbReference type="SAM" id="SignalP"/>
    </source>
</evidence>
<gene>
    <name evidence="2" type="ORF">TH53_20535</name>
</gene>
<dbReference type="Proteomes" id="UP000032049">
    <property type="component" value="Unassembled WGS sequence"/>
</dbReference>
<dbReference type="PROSITE" id="PS51257">
    <property type="entry name" value="PROKAR_LIPOPROTEIN"/>
    <property type="match status" value="1"/>
</dbReference>
<dbReference type="OrthoDB" id="1122197at2"/>
<dbReference type="RefSeq" id="WP_041884971.1">
    <property type="nucleotide sequence ID" value="NZ_CP157278.1"/>
</dbReference>
<protein>
    <recommendedName>
        <fullName evidence="4">MlpB protein</fullName>
    </recommendedName>
</protein>
<reference evidence="2 3" key="1">
    <citation type="submission" date="2015-01" db="EMBL/GenBank/DDBJ databases">
        <title>Draft genome sequence of Pedobacter sp. NL19 isolated from sludge of an effluent treatment pond in an abandoned uranium mine.</title>
        <authorList>
            <person name="Santos T."/>
            <person name="Caetano T."/>
            <person name="Covas C."/>
            <person name="Cruz A."/>
            <person name="Mendo S."/>
        </authorList>
    </citation>
    <scope>NUCLEOTIDE SEQUENCE [LARGE SCALE GENOMIC DNA]</scope>
    <source>
        <strain evidence="2 3">NL19</strain>
    </source>
</reference>
<dbReference type="AlphaFoldDB" id="A0A0D0FSR0"/>
<keyword evidence="1" id="KW-0732">Signal</keyword>
<name>A0A0D0FSR0_9SPHI</name>
<feature type="chain" id="PRO_5002222104" description="MlpB protein" evidence="1">
    <location>
        <begin position="27"/>
        <end position="155"/>
    </location>
</feature>
<keyword evidence="3" id="KW-1185">Reference proteome</keyword>
<evidence type="ECO:0008006" key="4">
    <source>
        <dbReference type="Google" id="ProtNLM"/>
    </source>
</evidence>
<sequence length="155" mass="17121">MIKSFIQILCIAVLSAVLFIACNSKSKSTATKQSPALVQQADLSPDSKSAEPIPAARITYKKGDRVPNEEVCMVNDAHMGKKQIEVPYKGKIYYGCCEMCVKRIPSDETVRMATDPLTGKKVDKTDAYIVLLNNEGSVAYFASEKNYKQFSAKQQ</sequence>
<comment type="caution">
    <text evidence="2">The sequence shown here is derived from an EMBL/GenBank/DDBJ whole genome shotgun (WGS) entry which is preliminary data.</text>
</comment>
<evidence type="ECO:0000313" key="3">
    <source>
        <dbReference type="Proteomes" id="UP000032049"/>
    </source>
</evidence>